<evidence type="ECO:0000256" key="7">
    <source>
        <dbReference type="ARBA" id="ARBA00023029"/>
    </source>
</evidence>
<dbReference type="SUPFAM" id="SSF54211">
    <property type="entry name" value="Ribosomal protein S5 domain 2-like"/>
    <property type="match status" value="1"/>
</dbReference>
<dbReference type="CDD" id="cd16928">
    <property type="entry name" value="HATPase_GyrB-like"/>
    <property type="match status" value="1"/>
</dbReference>
<evidence type="ECO:0000256" key="10">
    <source>
        <dbReference type="HAMAP-Rule" id="MF_01898"/>
    </source>
</evidence>
<dbReference type="GO" id="GO:0034335">
    <property type="term" value="F:DNA negative supercoiling activity"/>
    <property type="evidence" value="ECO:0007669"/>
    <property type="project" value="UniProtKB-ARBA"/>
</dbReference>
<feature type="site" description="Interaction with DNA" evidence="10">
    <location>
        <position position="450"/>
    </location>
</feature>
<comment type="cofactor">
    <cofactor evidence="10">
        <name>Mg(2+)</name>
        <dbReference type="ChEBI" id="CHEBI:18420"/>
    </cofactor>
    <cofactor evidence="10">
        <name>Mn(2+)</name>
        <dbReference type="ChEBI" id="CHEBI:29035"/>
    </cofactor>
    <cofactor evidence="10">
        <name>Ca(2+)</name>
        <dbReference type="ChEBI" id="CHEBI:29108"/>
    </cofactor>
    <text evidence="10">Binds two Mg(2+) per subunit. The magnesium ions form salt bridges with both the protein and the DNA. Can also accept other divalent metal cations, such as Mn(2+) or Ca(2+).</text>
</comment>
<feature type="binding site" evidence="10">
    <location>
        <position position="498"/>
    </location>
    <ligand>
        <name>Mg(2+)</name>
        <dbReference type="ChEBI" id="CHEBI:18420"/>
        <label>2</label>
    </ligand>
</feature>
<dbReference type="GO" id="GO:0005694">
    <property type="term" value="C:chromosome"/>
    <property type="evidence" value="ECO:0007669"/>
    <property type="project" value="InterPro"/>
</dbReference>
<evidence type="ECO:0000259" key="12">
    <source>
        <dbReference type="PROSITE" id="PS50880"/>
    </source>
</evidence>
<dbReference type="HAMAP" id="MF_01898">
    <property type="entry name" value="GyrB"/>
    <property type="match status" value="1"/>
</dbReference>
<dbReference type="GO" id="GO:0006265">
    <property type="term" value="P:DNA topological change"/>
    <property type="evidence" value="ECO:0007669"/>
    <property type="project" value="UniProtKB-UniRule"/>
</dbReference>
<dbReference type="Gene3D" id="3.40.50.670">
    <property type="match status" value="1"/>
</dbReference>
<evidence type="ECO:0000256" key="8">
    <source>
        <dbReference type="ARBA" id="ARBA00023125"/>
    </source>
</evidence>
<dbReference type="InterPro" id="IPR014721">
    <property type="entry name" value="Ribsml_uS5_D2-typ_fold_subgr"/>
</dbReference>
<feature type="binding site" evidence="10">
    <location>
        <position position="425"/>
    </location>
    <ligand>
        <name>Mg(2+)</name>
        <dbReference type="ChEBI" id="CHEBI:18420"/>
        <label>1</label>
        <note>catalytic</note>
    </ligand>
</feature>
<dbReference type="InterPro" id="IPR036890">
    <property type="entry name" value="HATPase_C_sf"/>
</dbReference>
<proteinExistence type="inferred from homology"/>
<protein>
    <recommendedName>
        <fullName evidence="10">DNA gyrase subunit B</fullName>
        <ecNumber evidence="10">5.6.2.2</ecNumber>
    </recommendedName>
</protein>
<dbReference type="Gene3D" id="3.30.565.10">
    <property type="entry name" value="Histidine kinase-like ATPase, C-terminal domain"/>
    <property type="match status" value="1"/>
</dbReference>
<organism evidence="13 14">
    <name type="scientific">Candidatus Methanoplasma termitum</name>
    <dbReference type="NCBI Taxonomy" id="1577791"/>
    <lineage>
        <taxon>Archaea</taxon>
        <taxon>Methanobacteriati</taxon>
        <taxon>Thermoplasmatota</taxon>
        <taxon>Thermoplasmata</taxon>
        <taxon>Methanomassiliicoccales</taxon>
        <taxon>Methanomassiliicoccaceae</taxon>
        <taxon>Candidatus Methanoplasma</taxon>
    </lineage>
</organism>
<comment type="catalytic activity">
    <reaction evidence="1 10">
        <text>ATP-dependent breakage, passage and rejoining of double-stranded DNA.</text>
        <dbReference type="EC" id="5.6.2.2"/>
    </reaction>
</comment>
<dbReference type="Pfam" id="PF00986">
    <property type="entry name" value="DNA_gyraseB_C"/>
    <property type="match status" value="1"/>
</dbReference>
<dbReference type="InterPro" id="IPR013760">
    <property type="entry name" value="Topo_IIA-like_dom_sf"/>
</dbReference>
<dbReference type="GO" id="GO:0003677">
    <property type="term" value="F:DNA binding"/>
    <property type="evidence" value="ECO:0007669"/>
    <property type="project" value="UniProtKB-KW"/>
</dbReference>
<dbReference type="NCBIfam" id="NF004189">
    <property type="entry name" value="PRK05644.1"/>
    <property type="match status" value="1"/>
</dbReference>
<dbReference type="SUPFAM" id="SSF56719">
    <property type="entry name" value="Type II DNA topoisomerase"/>
    <property type="match status" value="1"/>
</dbReference>
<dbReference type="FunFam" id="3.30.230.10:FF:000005">
    <property type="entry name" value="DNA gyrase subunit B"/>
    <property type="match status" value="1"/>
</dbReference>
<dbReference type="PRINTS" id="PR01159">
    <property type="entry name" value="DNAGYRASEB"/>
</dbReference>
<keyword evidence="8" id="KW-0238">DNA-binding</keyword>
<comment type="miscellaneous">
    <text evidence="10">Few gyrases are as efficient as E.coli at forming negative supercoils. Not all organisms have 2 type II topoisomerases; in organisms with a single type II topoisomerase this enzyme also has to decatenate newly replicated chromosomes.</text>
</comment>
<dbReference type="NCBIfam" id="TIGR01059">
    <property type="entry name" value="gyrB"/>
    <property type="match status" value="1"/>
</dbReference>
<feature type="region of interest" description="Disordered" evidence="11">
    <location>
        <begin position="387"/>
        <end position="413"/>
    </location>
</feature>
<evidence type="ECO:0000313" key="13">
    <source>
        <dbReference type="EMBL" id="AIZ57277.1"/>
    </source>
</evidence>
<dbReference type="GO" id="GO:0005524">
    <property type="term" value="F:ATP binding"/>
    <property type="evidence" value="ECO:0007669"/>
    <property type="project" value="UniProtKB-UniRule"/>
</dbReference>
<sequence length="633" mass="70039">MDGEKQQGLYDADSIVALKGLEAVRKRPGMYIGSTDSRGLHHLVYEVVDNGIDEVMAGYADKVNVYINEDGSITVNDDGRGIPVGLNKEEGKDALEMCLTELHAGGKFDHNSYKVAGGLHGVGVSVVNALSKHLIALVERDGKLYRQTYHIGIPDGPVEAIGVSDKTGTTITFWPDPEVFETTVFEYDILQNRFRNQAFLNKEATIYFEDKRTGRSETFHYEGGVSEFVQYLNKSKKAIHEPPIALAGEKYSVMMDIALQYTDGYNEAIDSFVNTIYTPEGGTHMTGFRTSLTRVINNYGKENGLLKDLTLTGDDVREGLTAIVSIRMPDPQFEGQTKAKLGSSIAQTAVTEFMNEKLAEYLLENPAIASIVVKKAISALESREAARKARDATRRKSALESGSLPGKLADCSERDPSKCELYIVEGESAGGSAKQGRNRAFQAILPLRGKILNVEKARPDKILDSEEIRNLMIAIGGGIGKDFDVSKIRYHNVVIMTDADVDGAHIGTLLLTLFYRQMKPLIENGHVYLAMPPLYRVSKGKKEIYAYTEAEMAKAVEELGQGANVSRYKGLGEMNPQQLWETTMDPETRMMKKVEIEDGMLADQLFSILMGDDVEPRREFIIEHAHEVVNLDV</sequence>
<dbReference type="InterPro" id="IPR011557">
    <property type="entry name" value="GyrB"/>
</dbReference>
<dbReference type="KEGG" id="mear:Mpt1_c14200"/>
<dbReference type="InterPro" id="IPR001241">
    <property type="entry name" value="Topo_IIA"/>
</dbReference>
<keyword evidence="14" id="KW-1185">Reference proteome</keyword>
<keyword evidence="4 10" id="KW-0547">Nucleotide-binding</keyword>
<evidence type="ECO:0000256" key="9">
    <source>
        <dbReference type="ARBA" id="ARBA00023235"/>
    </source>
</evidence>
<dbReference type="PANTHER" id="PTHR45866">
    <property type="entry name" value="DNA GYRASE/TOPOISOMERASE SUBUNIT B"/>
    <property type="match status" value="1"/>
</dbReference>
<feature type="domain" description="Toprim" evidence="12">
    <location>
        <begin position="419"/>
        <end position="533"/>
    </location>
</feature>
<dbReference type="PRINTS" id="PR00418">
    <property type="entry name" value="TPI2FAMILY"/>
</dbReference>
<dbReference type="InterPro" id="IPR003594">
    <property type="entry name" value="HATPase_dom"/>
</dbReference>
<dbReference type="RefSeq" id="WP_048113451.1">
    <property type="nucleotide sequence ID" value="NZ_CP010070.1"/>
</dbReference>
<comment type="similarity">
    <text evidence="2 10">Belongs to the type II topoisomerase GyrB family.</text>
</comment>
<dbReference type="SMART" id="SM00433">
    <property type="entry name" value="TOP2c"/>
    <property type="match status" value="1"/>
</dbReference>
<dbReference type="CDD" id="cd03366">
    <property type="entry name" value="TOPRIM_TopoIIA_GyrB"/>
    <property type="match status" value="1"/>
</dbReference>
<dbReference type="Proteomes" id="UP000030787">
    <property type="component" value="Chromosome"/>
</dbReference>
<dbReference type="InterPro" id="IPR034160">
    <property type="entry name" value="TOPRIM_GyrB"/>
</dbReference>
<keyword evidence="9 10" id="KW-0413">Isomerase</keyword>
<gene>
    <name evidence="10 13" type="primary">gyrB</name>
    <name evidence="13" type="ORF">Mpt1_c14200</name>
</gene>
<keyword evidence="6 10" id="KW-0460">Magnesium</keyword>
<evidence type="ECO:0000256" key="4">
    <source>
        <dbReference type="ARBA" id="ARBA00022741"/>
    </source>
</evidence>
<evidence type="ECO:0000256" key="2">
    <source>
        <dbReference type="ARBA" id="ARBA00010708"/>
    </source>
</evidence>
<evidence type="ECO:0000256" key="6">
    <source>
        <dbReference type="ARBA" id="ARBA00022842"/>
    </source>
</evidence>
<dbReference type="GO" id="GO:0005737">
    <property type="term" value="C:cytoplasm"/>
    <property type="evidence" value="ECO:0007669"/>
    <property type="project" value="UniProtKB-SubCell"/>
</dbReference>
<feature type="binding site" evidence="10">
    <location>
        <position position="498"/>
    </location>
    <ligand>
        <name>Mg(2+)</name>
        <dbReference type="ChEBI" id="CHEBI:18420"/>
        <label>1</label>
        <note>catalytic</note>
    </ligand>
</feature>
<dbReference type="NCBIfam" id="NF011501">
    <property type="entry name" value="PRK14939.1"/>
    <property type="match status" value="1"/>
</dbReference>
<reference evidence="13 14" key="1">
    <citation type="journal article" date="2014" name="Appl. Environ. Microbiol.">
        <title>Comparative Genome Analysis of 'Candidatus Methanoplasma termitum' Indicates a New Mode of Energy Metabolism in the Seventh Order of Methanogens.</title>
        <authorList>
            <person name="Lang K."/>
            <person name="Schuldes J."/>
            <person name="Klingl A."/>
            <person name="Poehlein A."/>
            <person name="Daniel R."/>
            <person name="Brune A."/>
        </authorList>
    </citation>
    <scope>NUCLEOTIDE SEQUENCE [LARGE SCALE GENOMIC DNA]</scope>
    <source>
        <strain evidence="14">Mpt1</strain>
    </source>
</reference>
<dbReference type="EC" id="5.6.2.2" evidence="10"/>
<dbReference type="InterPro" id="IPR006171">
    <property type="entry name" value="TOPRIM_dom"/>
</dbReference>
<dbReference type="Pfam" id="PF01751">
    <property type="entry name" value="Toprim"/>
    <property type="match status" value="1"/>
</dbReference>
<name>A0A0A7LG49_9ARCH</name>
<dbReference type="CDD" id="cd00822">
    <property type="entry name" value="TopoII_Trans_DNA_gyrase"/>
    <property type="match status" value="1"/>
</dbReference>
<keyword evidence="3 10" id="KW-0479">Metal-binding</keyword>
<dbReference type="AlphaFoldDB" id="A0A0A7LG49"/>
<dbReference type="PANTHER" id="PTHR45866:SF1">
    <property type="entry name" value="DNA GYRASE SUBUNIT B, MITOCHONDRIAL"/>
    <property type="match status" value="1"/>
</dbReference>
<keyword evidence="5 10" id="KW-0067">ATP-binding</keyword>
<dbReference type="FunFam" id="3.40.50.670:FF:000002">
    <property type="entry name" value="DNA gyrase subunit B"/>
    <property type="match status" value="1"/>
</dbReference>
<dbReference type="InterPro" id="IPR013506">
    <property type="entry name" value="Topo_IIA_bsu_dom2"/>
</dbReference>
<feature type="compositionally biased region" description="Basic and acidic residues" evidence="11">
    <location>
        <begin position="387"/>
        <end position="398"/>
    </location>
</feature>
<dbReference type="SMART" id="SM00387">
    <property type="entry name" value="HATPase_c"/>
    <property type="match status" value="1"/>
</dbReference>
<dbReference type="InterPro" id="IPR000565">
    <property type="entry name" value="Topo_IIA_B"/>
</dbReference>
<dbReference type="Pfam" id="PF00204">
    <property type="entry name" value="DNA_gyraseB"/>
    <property type="match status" value="1"/>
</dbReference>
<dbReference type="OrthoDB" id="358756at2157"/>
<accession>A0A0A7LG49</accession>
<dbReference type="STRING" id="1577791.Mpt1_c14200"/>
<dbReference type="Pfam" id="PF02518">
    <property type="entry name" value="HATPase_c"/>
    <property type="match status" value="1"/>
</dbReference>
<evidence type="ECO:0000256" key="1">
    <source>
        <dbReference type="ARBA" id="ARBA00000185"/>
    </source>
</evidence>
<dbReference type="EMBL" id="CP010070">
    <property type="protein sequence ID" value="AIZ57277.1"/>
    <property type="molecule type" value="Genomic_DNA"/>
</dbReference>
<dbReference type="InterPro" id="IPR020568">
    <property type="entry name" value="Ribosomal_Su5_D2-typ_SF"/>
</dbReference>
<dbReference type="GeneID" id="24819077"/>
<feature type="binding site" evidence="10">
    <location>
        <position position="500"/>
    </location>
    <ligand>
        <name>Mg(2+)</name>
        <dbReference type="ChEBI" id="CHEBI:18420"/>
        <label>2</label>
    </ligand>
</feature>
<dbReference type="HOGENOM" id="CLU_006146_4_1_2"/>
<evidence type="ECO:0000256" key="5">
    <source>
        <dbReference type="ARBA" id="ARBA00022840"/>
    </source>
</evidence>
<dbReference type="PROSITE" id="PS50880">
    <property type="entry name" value="TOPRIM"/>
    <property type="match status" value="1"/>
</dbReference>
<dbReference type="SUPFAM" id="SSF55874">
    <property type="entry name" value="ATPase domain of HSP90 chaperone/DNA topoisomerase II/histidine kinase"/>
    <property type="match status" value="1"/>
</dbReference>
<evidence type="ECO:0000256" key="3">
    <source>
        <dbReference type="ARBA" id="ARBA00022723"/>
    </source>
</evidence>
<dbReference type="FunFam" id="3.30.565.10:FF:000002">
    <property type="entry name" value="DNA gyrase subunit B"/>
    <property type="match status" value="1"/>
</dbReference>
<comment type="function">
    <text evidence="10">A type II topoisomerase that negatively supercoils closed circular double-stranded (ds) DNA in an ATP-dependent manner to modulate DNA topology and maintain chromosomes in an underwound state. Negative supercoiling favors strand separation, and DNA replication, transcription, recombination and repair, all of which involve strand separation. Also able to catalyze the interconversion of other topological isomers of dsDNA rings, including catenanes and knotted rings. Type II topoisomerases break and join 2 DNA strands simultaneously in an ATP-dependent manner.</text>
</comment>
<evidence type="ECO:0000313" key="14">
    <source>
        <dbReference type="Proteomes" id="UP000030787"/>
    </source>
</evidence>
<dbReference type="GO" id="GO:0046872">
    <property type="term" value="F:metal ion binding"/>
    <property type="evidence" value="ECO:0007669"/>
    <property type="project" value="UniProtKB-KW"/>
</dbReference>
<evidence type="ECO:0000256" key="11">
    <source>
        <dbReference type="SAM" id="MobiDB-lite"/>
    </source>
</evidence>
<comment type="subcellular location">
    <subcellularLocation>
        <location evidence="10">Cytoplasm</location>
    </subcellularLocation>
</comment>
<feature type="site" description="Interaction with DNA" evidence="10">
    <location>
        <position position="453"/>
    </location>
</feature>
<dbReference type="InterPro" id="IPR013759">
    <property type="entry name" value="Topo_IIA_B_C"/>
</dbReference>
<dbReference type="Gene3D" id="3.30.230.10">
    <property type="match status" value="1"/>
</dbReference>
<keyword evidence="7 10" id="KW-0799">Topoisomerase</keyword>
<keyword evidence="10" id="KW-0963">Cytoplasm</keyword>
<dbReference type="GO" id="GO:0006261">
    <property type="term" value="P:DNA-templated DNA replication"/>
    <property type="evidence" value="ECO:0007669"/>
    <property type="project" value="UniProtKB-UniRule"/>
</dbReference>
<comment type="subunit">
    <text evidence="10">Heterotetramer, composed of two GyrA and two GyrB chains. In the heterotetramer, GyrA contains the active site tyrosine that forms a transient covalent intermediate with DNA, while GyrB binds cofactors and catalyzes ATP hydrolysis.</text>
</comment>
<dbReference type="InterPro" id="IPR002288">
    <property type="entry name" value="DNA_gyrase_B_C"/>
</dbReference>